<comment type="caution">
    <text evidence="1">The sequence shown here is derived from an EMBL/GenBank/DDBJ whole genome shotgun (WGS) entry which is preliminary data.</text>
</comment>
<organism evidence="1 2">
    <name type="scientific">Longimicrobium terrae</name>
    <dbReference type="NCBI Taxonomy" id="1639882"/>
    <lineage>
        <taxon>Bacteria</taxon>
        <taxon>Pseudomonadati</taxon>
        <taxon>Gemmatimonadota</taxon>
        <taxon>Longimicrobiia</taxon>
        <taxon>Longimicrobiales</taxon>
        <taxon>Longimicrobiaceae</taxon>
        <taxon>Longimicrobium</taxon>
    </lineage>
</organism>
<dbReference type="GO" id="GO:0032259">
    <property type="term" value="P:methylation"/>
    <property type="evidence" value="ECO:0007669"/>
    <property type="project" value="UniProtKB-KW"/>
</dbReference>
<dbReference type="RefSeq" id="WP_170034217.1">
    <property type="nucleotide sequence ID" value="NZ_JABDTL010000001.1"/>
</dbReference>
<evidence type="ECO:0000313" key="2">
    <source>
        <dbReference type="Proteomes" id="UP000582837"/>
    </source>
</evidence>
<keyword evidence="1" id="KW-0808">Transferase</keyword>
<gene>
    <name evidence="1" type="ORF">HNQ61_005231</name>
</gene>
<keyword evidence="2" id="KW-1185">Reference proteome</keyword>
<evidence type="ECO:0000313" key="1">
    <source>
        <dbReference type="EMBL" id="MBB6073560.1"/>
    </source>
</evidence>
<proteinExistence type="predicted"/>
<keyword evidence="1" id="KW-0489">Methyltransferase</keyword>
<dbReference type="Gene3D" id="1.10.10.10">
    <property type="entry name" value="Winged helix-like DNA-binding domain superfamily/Winged helix DNA-binding domain"/>
    <property type="match status" value="1"/>
</dbReference>
<dbReference type="Proteomes" id="UP000582837">
    <property type="component" value="Unassembled WGS sequence"/>
</dbReference>
<reference evidence="1 2" key="1">
    <citation type="submission" date="2020-08" db="EMBL/GenBank/DDBJ databases">
        <title>Genomic Encyclopedia of Type Strains, Phase IV (KMG-IV): sequencing the most valuable type-strain genomes for metagenomic binning, comparative biology and taxonomic classification.</title>
        <authorList>
            <person name="Goeker M."/>
        </authorList>
    </citation>
    <scope>NUCLEOTIDE SEQUENCE [LARGE SCALE GENOMIC DNA]</scope>
    <source>
        <strain evidence="1 2">DSM 29007</strain>
    </source>
</reference>
<sequence>MSDLIRQRRANRSRFLEMLYRCSEEQATEYVDGYEIADELAIERVDAERIVRYLEDHGFAAKTGRTGMVVRITAAGIDEVERRLAPEDDE</sequence>
<dbReference type="AlphaFoldDB" id="A0A841H649"/>
<dbReference type="GO" id="GO:0008168">
    <property type="term" value="F:methyltransferase activity"/>
    <property type="evidence" value="ECO:0007669"/>
    <property type="project" value="UniProtKB-KW"/>
</dbReference>
<accession>A0A841H649</accession>
<protein>
    <submittedName>
        <fullName evidence="1">tRNA G26 N,N-dimethylase Trm1</fullName>
    </submittedName>
</protein>
<dbReference type="EMBL" id="JACHIA010000026">
    <property type="protein sequence ID" value="MBB6073560.1"/>
    <property type="molecule type" value="Genomic_DNA"/>
</dbReference>
<dbReference type="InterPro" id="IPR036388">
    <property type="entry name" value="WH-like_DNA-bd_sf"/>
</dbReference>
<name>A0A841H649_9BACT</name>